<dbReference type="Proteomes" id="UP000006094">
    <property type="component" value="Chromosome"/>
</dbReference>
<dbReference type="Pfam" id="PF19300">
    <property type="entry name" value="BPD_transp_1_N"/>
    <property type="match status" value="1"/>
</dbReference>
<comment type="similarity">
    <text evidence="7">Belongs to the binding-protein-dependent transport system permease family.</text>
</comment>
<dbReference type="OrthoDB" id="24153at2"/>
<keyword evidence="4 7" id="KW-0812">Transmembrane</keyword>
<dbReference type="RefSeq" id="WP_014967287.1">
    <property type="nucleotide sequence ID" value="NC_018664.1"/>
</dbReference>
<evidence type="ECO:0000313" key="10">
    <source>
        <dbReference type="Proteomes" id="UP000006094"/>
    </source>
</evidence>
<dbReference type="InterPro" id="IPR045621">
    <property type="entry name" value="BPD_transp_1_N"/>
</dbReference>
<feature type="transmembrane region" description="Helical" evidence="7">
    <location>
        <begin position="239"/>
        <end position="261"/>
    </location>
</feature>
<dbReference type="SUPFAM" id="SSF161098">
    <property type="entry name" value="MetI-like"/>
    <property type="match status" value="1"/>
</dbReference>
<evidence type="ECO:0000256" key="7">
    <source>
        <dbReference type="RuleBase" id="RU363032"/>
    </source>
</evidence>
<comment type="subcellular location">
    <subcellularLocation>
        <location evidence="1 7">Cell membrane</location>
        <topology evidence="1 7">Multi-pass membrane protein</topology>
    </subcellularLocation>
</comment>
<evidence type="ECO:0000256" key="5">
    <source>
        <dbReference type="ARBA" id="ARBA00022989"/>
    </source>
</evidence>
<feature type="transmembrane region" description="Helical" evidence="7">
    <location>
        <begin position="9"/>
        <end position="29"/>
    </location>
</feature>
<dbReference type="EMBL" id="CP003326">
    <property type="protein sequence ID" value="AFS78150.1"/>
    <property type="molecule type" value="Genomic_DNA"/>
</dbReference>
<evidence type="ECO:0000256" key="3">
    <source>
        <dbReference type="ARBA" id="ARBA00022475"/>
    </source>
</evidence>
<keyword evidence="2 7" id="KW-0813">Transport</keyword>
<dbReference type="GO" id="GO:0055085">
    <property type="term" value="P:transmembrane transport"/>
    <property type="evidence" value="ECO:0007669"/>
    <property type="project" value="InterPro"/>
</dbReference>
<dbReference type="Gene3D" id="1.10.3720.10">
    <property type="entry name" value="MetI-like"/>
    <property type="match status" value="1"/>
</dbReference>
<organism evidence="9 10">
    <name type="scientific">Gottschalkia acidurici (strain ATCC 7906 / DSM 604 / BCRC 14475 / CIP 104303 / KCTC 5404 / NCIMB 10678 / 9a)</name>
    <name type="common">Clostridium acidurici</name>
    <dbReference type="NCBI Taxonomy" id="1128398"/>
    <lineage>
        <taxon>Bacteria</taxon>
        <taxon>Bacillati</taxon>
        <taxon>Bacillota</taxon>
        <taxon>Tissierellia</taxon>
        <taxon>Tissierellales</taxon>
        <taxon>Gottschalkiaceae</taxon>
        <taxon>Gottschalkia</taxon>
    </lineage>
</organism>
<dbReference type="PROSITE" id="PS50928">
    <property type="entry name" value="ABC_TM1"/>
    <property type="match status" value="1"/>
</dbReference>
<evidence type="ECO:0000256" key="2">
    <source>
        <dbReference type="ARBA" id="ARBA00022448"/>
    </source>
</evidence>
<dbReference type="eggNOG" id="COG0601">
    <property type="taxonomic scope" value="Bacteria"/>
</dbReference>
<proteinExistence type="inferred from homology"/>
<name>K0AZK5_GOTA9</name>
<dbReference type="CDD" id="cd06261">
    <property type="entry name" value="TM_PBP2"/>
    <property type="match status" value="1"/>
</dbReference>
<feature type="transmembrane region" description="Helical" evidence="7">
    <location>
        <begin position="134"/>
        <end position="157"/>
    </location>
</feature>
<dbReference type="PATRIC" id="fig|1128398.3.peg.1145"/>
<evidence type="ECO:0000256" key="1">
    <source>
        <dbReference type="ARBA" id="ARBA00004651"/>
    </source>
</evidence>
<evidence type="ECO:0000313" key="9">
    <source>
        <dbReference type="EMBL" id="AFS78150.1"/>
    </source>
</evidence>
<dbReference type="GO" id="GO:0005886">
    <property type="term" value="C:plasma membrane"/>
    <property type="evidence" value="ECO:0007669"/>
    <property type="project" value="UniProtKB-SubCell"/>
</dbReference>
<dbReference type="KEGG" id="cad:Curi_c11360"/>
<protein>
    <submittedName>
        <fullName evidence="9">Peptide ABC transporter permease protein</fullName>
    </submittedName>
</protein>
<dbReference type="InterPro" id="IPR000515">
    <property type="entry name" value="MetI-like"/>
</dbReference>
<dbReference type="Pfam" id="PF00528">
    <property type="entry name" value="BPD_transp_1"/>
    <property type="match status" value="1"/>
</dbReference>
<dbReference type="PANTHER" id="PTHR43163">
    <property type="entry name" value="DIPEPTIDE TRANSPORT SYSTEM PERMEASE PROTEIN DPPB-RELATED"/>
    <property type="match status" value="1"/>
</dbReference>
<reference evidence="9 10" key="1">
    <citation type="journal article" date="2012" name="PLoS ONE">
        <title>The purine-utilizing bacterium Clostridium acidurici 9a: a genome-guided metabolic reconsideration.</title>
        <authorList>
            <person name="Hartwich K."/>
            <person name="Poehlein A."/>
            <person name="Daniel R."/>
        </authorList>
    </citation>
    <scope>NUCLEOTIDE SEQUENCE [LARGE SCALE GENOMIC DNA]</scope>
    <source>
        <strain evidence="10">ATCC 7906 / DSM 604 / BCRC 14475 / CIP 104303 / KCTC 5404 / NCIMB 10678 / 9a</strain>
    </source>
</reference>
<feature type="transmembrane region" description="Helical" evidence="7">
    <location>
        <begin position="177"/>
        <end position="196"/>
    </location>
</feature>
<sequence length="318" mass="34895">MGKYIVKRILSLIPVLIIVSLIVFSIMHLTPGDPAVVILGMEATPDEIAKLNEELGLNLPIYEQYLNWTKGVLTGDFGYSIFMKEPVLNSILEHMSPTISLSIFAEIIALLIAIPVGIFSAYNKGTIIDRTLMSASLLGLALPSFLLGLLLMIVFGVSLKILPIAGYKPINQGIIEHLRYLILPAISLGTIQAALISRMIRSSMVDVMNTNYIKTARAKGVKEFCIVMKHSMRNAMMPILTVIGQSFGSLVTGAVVVETVFNIPGIGQLIINSIKRRDFVTIQGVVLFVTLIYILVNLVVDLLYGTADPRVRLEKVKE</sequence>
<evidence type="ECO:0000259" key="8">
    <source>
        <dbReference type="PROSITE" id="PS50928"/>
    </source>
</evidence>
<feature type="domain" description="ABC transmembrane type-1" evidence="8">
    <location>
        <begin position="95"/>
        <end position="304"/>
    </location>
</feature>
<evidence type="ECO:0000256" key="6">
    <source>
        <dbReference type="ARBA" id="ARBA00023136"/>
    </source>
</evidence>
<keyword evidence="10" id="KW-1185">Reference proteome</keyword>
<feature type="transmembrane region" description="Helical" evidence="7">
    <location>
        <begin position="99"/>
        <end position="122"/>
    </location>
</feature>
<dbReference type="AlphaFoldDB" id="K0AZK5"/>
<keyword evidence="6 7" id="KW-0472">Membrane</keyword>
<accession>K0AZK5</accession>
<dbReference type="HOGENOM" id="CLU_036879_0_1_9"/>
<gene>
    <name evidence="9" type="ordered locus">Curi_c11360</name>
</gene>
<dbReference type="InterPro" id="IPR035906">
    <property type="entry name" value="MetI-like_sf"/>
</dbReference>
<dbReference type="PANTHER" id="PTHR43163:SF6">
    <property type="entry name" value="DIPEPTIDE TRANSPORT SYSTEM PERMEASE PROTEIN DPPB-RELATED"/>
    <property type="match status" value="1"/>
</dbReference>
<feature type="transmembrane region" description="Helical" evidence="7">
    <location>
        <begin position="281"/>
        <end position="304"/>
    </location>
</feature>
<keyword evidence="5 7" id="KW-1133">Transmembrane helix</keyword>
<dbReference type="STRING" id="1128398.Curi_c11360"/>
<keyword evidence="3" id="KW-1003">Cell membrane</keyword>
<evidence type="ECO:0000256" key="4">
    <source>
        <dbReference type="ARBA" id="ARBA00022692"/>
    </source>
</evidence>